<dbReference type="OrthoDB" id="513777at2"/>
<gene>
    <name evidence="1" type="ORF">SAMN04487861_11178</name>
</gene>
<evidence type="ECO:0000313" key="2">
    <source>
        <dbReference type="Proteomes" id="UP000183639"/>
    </source>
</evidence>
<dbReference type="Proteomes" id="UP000183639">
    <property type="component" value="Unassembled WGS sequence"/>
</dbReference>
<reference evidence="1 2" key="1">
    <citation type="submission" date="2016-10" db="EMBL/GenBank/DDBJ databases">
        <authorList>
            <person name="de Groot N.N."/>
        </authorList>
    </citation>
    <scope>NUCLEOTIDE SEQUENCE [LARGE SCALE GENOMIC DNA]</scope>
    <source>
        <strain evidence="1 2">Z108</strain>
    </source>
</reference>
<dbReference type="Gene3D" id="2.30.110.50">
    <property type="match status" value="1"/>
</dbReference>
<dbReference type="Pfam" id="PF05954">
    <property type="entry name" value="Phage_GPD"/>
    <property type="match status" value="1"/>
</dbReference>
<accession>A0A1I3ESB6</accession>
<dbReference type="AlphaFoldDB" id="A0A1I3ESB6"/>
<dbReference type="EMBL" id="FOQK01000011">
    <property type="protein sequence ID" value="SFI01856.1"/>
    <property type="molecule type" value="Genomic_DNA"/>
</dbReference>
<protein>
    <submittedName>
        <fullName evidence="1">Phage late control gene D protein (GPD)</fullName>
    </submittedName>
</protein>
<dbReference type="Gene3D" id="3.55.50.10">
    <property type="entry name" value="Baseplate protein-like domains"/>
    <property type="match status" value="1"/>
</dbReference>
<dbReference type="RefSeq" id="WP_075443464.1">
    <property type="nucleotide sequence ID" value="NZ_FOQK01000011.1"/>
</dbReference>
<dbReference type="SUPFAM" id="SSF69279">
    <property type="entry name" value="Phage tail proteins"/>
    <property type="match status" value="1"/>
</dbReference>
<name>A0A1I3ESB6_SELRU</name>
<evidence type="ECO:0000313" key="1">
    <source>
        <dbReference type="EMBL" id="SFI01856.1"/>
    </source>
</evidence>
<proteinExistence type="predicted"/>
<organism evidence="1 2">
    <name type="scientific">Selenomonas ruminantium</name>
    <dbReference type="NCBI Taxonomy" id="971"/>
    <lineage>
        <taxon>Bacteria</taxon>
        <taxon>Bacillati</taxon>
        <taxon>Bacillota</taxon>
        <taxon>Negativicutes</taxon>
        <taxon>Selenomonadales</taxon>
        <taxon>Selenomonadaceae</taxon>
        <taxon>Selenomonas</taxon>
    </lineage>
</organism>
<sequence>METVTLSDLHIAGFISSKVIDLSIQTQVGNHGRVEIRLEIAETEDLKPLLSYQNQEVKIYAGRKSIFAGVVTEINLYECSGRREVALELYSVSKKMDIKKKSRTFQSVNKTLGDVARKIATEYNAEIKVEEEVQVSRMLYQHGETDWAFLRRLCESLGKSICCDSGAATIRIGLGFVPFEEYQHDSSENLHGICLSYLDVMRRQENTRPKTFVEEFSGVKLKTYDLQPSAGYSVMLKNYKQIIWASKISARGDVLENELMIRHKEGLYPKVEQQRKNWNRPCYLPGKVMAVKGQQVKVRFDCDEHQDVQDARWIDHENTVNNYMYSMPDIGDKIYVYFEECGELLALGSHRSTLGGNPDYHTPENRNLTSENQMIQFQPDSTVCVAGRTGDNSSRIVGDVQNGVDIVSTENIVIHSGRSICLDAQAGNVTDEAYKLMEGFNKGYSQYLHDDGAPLKRQYLVTSQSMMGKDMTYLCETSPLYEYPVKSASVNVLQKKK</sequence>